<sequence length="346" mass="42076">MEPELRDRYSPLLQRYELRPEHLEEYGSVIKIYTSQGPYALKRLKPKRLERSNLMQHLQILSEKGFTNFAPIYHTSDGQHILSDEENRYYLMPWLDSLDAKGDEGDQYHKMFQTLGQLHQKTLREEEIHEDLVQHHYDTLTAHWEQEQHMLEQFVVECENRWYMSPFELQYCTFHHHISKAQEFANKRLEEWQEMMKEKEKTRISLIHGNVSVNHFLFDHQRNGYFISLENSQFSTPVQDIVQFYNRSFDTYPIARNDRYEWYQIYQRSFPFTAEEKKLMLAYLAYPQRFTNQVLRYRQKREARSEHDELQLAAKLQQVHWQVSNVEYFLTQIQAAEYQAQQQQQS</sequence>
<dbReference type="NCBIfam" id="TIGR02904">
    <property type="entry name" value="spore_ysxE"/>
    <property type="match status" value="1"/>
</dbReference>
<name>A0AA42BMX3_9BACI</name>
<comment type="caution">
    <text evidence="1">The sequence shown here is derived from an EMBL/GenBank/DDBJ whole genome shotgun (WGS) entry which is preliminary data.</text>
</comment>
<accession>A0AA42BMX3</accession>
<gene>
    <name evidence="1" type="primary">ysxE</name>
    <name evidence="1" type="ORF">NK662_02095</name>
</gene>
<dbReference type="PANTHER" id="PTHR39179:SF3">
    <property type="entry name" value="COTS-RELATED PROTEIN"/>
    <property type="match status" value="1"/>
</dbReference>
<evidence type="ECO:0000313" key="1">
    <source>
        <dbReference type="EMBL" id="MCP8967330.1"/>
    </source>
</evidence>
<dbReference type="SUPFAM" id="SSF56112">
    <property type="entry name" value="Protein kinase-like (PK-like)"/>
    <property type="match status" value="1"/>
</dbReference>
<keyword evidence="1" id="KW-0946">Virion</keyword>
<keyword evidence="1" id="KW-0167">Capsid protein</keyword>
<dbReference type="PANTHER" id="PTHR39179">
    <property type="entry name" value="SPORE COAT PROTEIN I"/>
    <property type="match status" value="1"/>
</dbReference>
<evidence type="ECO:0000313" key="2">
    <source>
        <dbReference type="Proteomes" id="UP001156102"/>
    </source>
</evidence>
<keyword evidence="2" id="KW-1185">Reference proteome</keyword>
<dbReference type="InterPro" id="IPR014253">
    <property type="entry name" value="Spore_coat_YsxE"/>
</dbReference>
<dbReference type="InterPro" id="IPR047175">
    <property type="entry name" value="CotS-like"/>
</dbReference>
<dbReference type="EMBL" id="JANCLT010000001">
    <property type="protein sequence ID" value="MCP8967330.1"/>
    <property type="molecule type" value="Genomic_DNA"/>
</dbReference>
<dbReference type="AlphaFoldDB" id="A0AA42BMX3"/>
<reference evidence="1" key="1">
    <citation type="submission" date="2022-07" db="EMBL/GenBank/DDBJ databases">
        <authorList>
            <person name="Li W.-J."/>
            <person name="Deng Q.-Q."/>
        </authorList>
    </citation>
    <scope>NUCLEOTIDE SEQUENCE</scope>
    <source>
        <strain evidence="1">SYSU M60031</strain>
    </source>
</reference>
<dbReference type="Gene3D" id="3.90.1200.10">
    <property type="match status" value="1"/>
</dbReference>
<dbReference type="Proteomes" id="UP001156102">
    <property type="component" value="Unassembled WGS sequence"/>
</dbReference>
<dbReference type="RefSeq" id="WP_254756859.1">
    <property type="nucleotide sequence ID" value="NZ_JANCLT010000001.1"/>
</dbReference>
<protein>
    <submittedName>
        <fullName evidence="1">Spore coat protein YsxE</fullName>
    </submittedName>
</protein>
<organism evidence="1 2">
    <name type="scientific">Ectobacillus ponti</name>
    <dbReference type="NCBI Taxonomy" id="2961894"/>
    <lineage>
        <taxon>Bacteria</taxon>
        <taxon>Bacillati</taxon>
        <taxon>Bacillota</taxon>
        <taxon>Bacilli</taxon>
        <taxon>Bacillales</taxon>
        <taxon>Bacillaceae</taxon>
        <taxon>Ectobacillus</taxon>
    </lineage>
</organism>
<dbReference type="Gene3D" id="3.30.200.20">
    <property type="entry name" value="Phosphorylase Kinase, domain 1"/>
    <property type="match status" value="1"/>
</dbReference>
<proteinExistence type="predicted"/>
<dbReference type="InterPro" id="IPR011009">
    <property type="entry name" value="Kinase-like_dom_sf"/>
</dbReference>
<dbReference type="GO" id="GO:0042601">
    <property type="term" value="C:endospore-forming forespore"/>
    <property type="evidence" value="ECO:0007669"/>
    <property type="project" value="TreeGrafter"/>
</dbReference>